<protein>
    <recommendedName>
        <fullName evidence="5">G protein-coupled receptor</fullName>
    </recommendedName>
</protein>
<evidence type="ECO:0000313" key="3">
    <source>
        <dbReference type="EMBL" id="GMS91023.1"/>
    </source>
</evidence>
<feature type="transmembrane region" description="Helical" evidence="2">
    <location>
        <begin position="6"/>
        <end position="26"/>
    </location>
</feature>
<feature type="region of interest" description="Disordered" evidence="1">
    <location>
        <begin position="36"/>
        <end position="62"/>
    </location>
</feature>
<dbReference type="AlphaFoldDB" id="A0AAV5T6Z3"/>
<feature type="non-terminal residue" evidence="3">
    <location>
        <position position="62"/>
    </location>
</feature>
<feature type="compositionally biased region" description="Polar residues" evidence="1">
    <location>
        <begin position="50"/>
        <end position="62"/>
    </location>
</feature>
<evidence type="ECO:0000313" key="4">
    <source>
        <dbReference type="Proteomes" id="UP001432027"/>
    </source>
</evidence>
<dbReference type="EMBL" id="BTSX01000003">
    <property type="protein sequence ID" value="GMS91023.1"/>
    <property type="molecule type" value="Genomic_DNA"/>
</dbReference>
<evidence type="ECO:0000256" key="1">
    <source>
        <dbReference type="SAM" id="MobiDB-lite"/>
    </source>
</evidence>
<keyword evidence="2" id="KW-0472">Membrane</keyword>
<organism evidence="3 4">
    <name type="scientific">Pristionchus entomophagus</name>
    <dbReference type="NCBI Taxonomy" id="358040"/>
    <lineage>
        <taxon>Eukaryota</taxon>
        <taxon>Metazoa</taxon>
        <taxon>Ecdysozoa</taxon>
        <taxon>Nematoda</taxon>
        <taxon>Chromadorea</taxon>
        <taxon>Rhabditida</taxon>
        <taxon>Rhabditina</taxon>
        <taxon>Diplogasteromorpha</taxon>
        <taxon>Diplogasteroidea</taxon>
        <taxon>Neodiplogasteridae</taxon>
        <taxon>Pristionchus</taxon>
    </lineage>
</organism>
<gene>
    <name evidence="3" type="ORF">PENTCL1PPCAC_13198</name>
</gene>
<evidence type="ECO:0008006" key="5">
    <source>
        <dbReference type="Google" id="ProtNLM"/>
    </source>
</evidence>
<accession>A0AAV5T6Z3</accession>
<sequence>QLNRLFFYNFVAGLLLFPVRVVRAVWQDAQSCWKTAPTLPSQPSMKGRSSRTTPRFTVTPNR</sequence>
<dbReference type="Proteomes" id="UP001432027">
    <property type="component" value="Unassembled WGS sequence"/>
</dbReference>
<evidence type="ECO:0000256" key="2">
    <source>
        <dbReference type="SAM" id="Phobius"/>
    </source>
</evidence>
<keyword evidence="2" id="KW-1133">Transmembrane helix</keyword>
<feature type="non-terminal residue" evidence="3">
    <location>
        <position position="1"/>
    </location>
</feature>
<comment type="caution">
    <text evidence="3">The sequence shown here is derived from an EMBL/GenBank/DDBJ whole genome shotgun (WGS) entry which is preliminary data.</text>
</comment>
<reference evidence="3" key="1">
    <citation type="submission" date="2023-10" db="EMBL/GenBank/DDBJ databases">
        <title>Genome assembly of Pristionchus species.</title>
        <authorList>
            <person name="Yoshida K."/>
            <person name="Sommer R.J."/>
        </authorList>
    </citation>
    <scope>NUCLEOTIDE SEQUENCE</scope>
    <source>
        <strain evidence="3">RS0144</strain>
    </source>
</reference>
<keyword evidence="2" id="KW-0812">Transmembrane</keyword>
<proteinExistence type="predicted"/>
<name>A0AAV5T6Z3_9BILA</name>
<keyword evidence="4" id="KW-1185">Reference proteome</keyword>